<comment type="caution">
    <text evidence="2">The sequence shown here is derived from an EMBL/GenBank/DDBJ whole genome shotgun (WGS) entry which is preliminary data.</text>
</comment>
<proteinExistence type="predicted"/>
<feature type="region of interest" description="Disordered" evidence="1">
    <location>
        <begin position="50"/>
        <end position="84"/>
    </location>
</feature>
<name>A0ABU7BSI2_9TELE</name>
<sequence>MSRWPLKCPHTGSKSSAVCPCAACWLTDDVWINRKKCEEEQKKKLMKELHGPWEDETDGVPSRLGASSSVFHPVRKPEAEMGGV</sequence>
<evidence type="ECO:0000256" key="1">
    <source>
        <dbReference type="SAM" id="MobiDB-lite"/>
    </source>
</evidence>
<protein>
    <submittedName>
        <fullName evidence="2">Uncharacterized protein</fullName>
    </submittedName>
</protein>
<gene>
    <name evidence="2" type="ORF">ATANTOWER_013914</name>
</gene>
<keyword evidence="3" id="KW-1185">Reference proteome</keyword>
<dbReference type="Proteomes" id="UP001345963">
    <property type="component" value="Unassembled WGS sequence"/>
</dbReference>
<dbReference type="EMBL" id="JAHUTI010061920">
    <property type="protein sequence ID" value="MED6252585.1"/>
    <property type="molecule type" value="Genomic_DNA"/>
</dbReference>
<organism evidence="2 3">
    <name type="scientific">Ataeniobius toweri</name>
    <dbReference type="NCBI Taxonomy" id="208326"/>
    <lineage>
        <taxon>Eukaryota</taxon>
        <taxon>Metazoa</taxon>
        <taxon>Chordata</taxon>
        <taxon>Craniata</taxon>
        <taxon>Vertebrata</taxon>
        <taxon>Euteleostomi</taxon>
        <taxon>Actinopterygii</taxon>
        <taxon>Neopterygii</taxon>
        <taxon>Teleostei</taxon>
        <taxon>Neoteleostei</taxon>
        <taxon>Acanthomorphata</taxon>
        <taxon>Ovalentaria</taxon>
        <taxon>Atherinomorphae</taxon>
        <taxon>Cyprinodontiformes</taxon>
        <taxon>Goodeidae</taxon>
        <taxon>Ataeniobius</taxon>
    </lineage>
</organism>
<feature type="compositionally biased region" description="Basic and acidic residues" evidence="1">
    <location>
        <begin position="75"/>
        <end position="84"/>
    </location>
</feature>
<accession>A0ABU7BSI2</accession>
<evidence type="ECO:0000313" key="2">
    <source>
        <dbReference type="EMBL" id="MED6252585.1"/>
    </source>
</evidence>
<evidence type="ECO:0000313" key="3">
    <source>
        <dbReference type="Proteomes" id="UP001345963"/>
    </source>
</evidence>
<reference evidence="2 3" key="1">
    <citation type="submission" date="2021-07" db="EMBL/GenBank/DDBJ databases">
        <authorList>
            <person name="Palmer J.M."/>
        </authorList>
    </citation>
    <scope>NUCLEOTIDE SEQUENCE [LARGE SCALE GENOMIC DNA]</scope>
    <source>
        <strain evidence="2 3">AT_MEX2019</strain>
        <tissue evidence="2">Muscle</tissue>
    </source>
</reference>